<evidence type="ECO:0000313" key="4">
    <source>
        <dbReference type="Proteomes" id="UP000580718"/>
    </source>
</evidence>
<dbReference type="Proteomes" id="UP000580718">
    <property type="component" value="Unassembled WGS sequence"/>
</dbReference>
<sequence length="577" mass="59291">MTRLRRTAVAAVLGALLAGCSTVPSASPTIQITQVAQPTDVAVGVEPLTPEAGATPEEVVRGFIDASASVVRNHPVARQYLAEGVATSWNDSDVVTVISQDYAAVQLESGTVQVTGTLVGSLDDRGVFTVGTGSVYTRTFTVTDESGEWRITDPPDGLLLLQPDFTRTYDQLNAYFLDPTGTRVVPDPRYLVSGEAQSTALVDKLLAGAAPLIAAGVTNPLAGARLRSTVSVSGTTATVDLSWPGEVADGTVEAAAAQLTWSLVQQQLGLQSVRVLRDGQELGLPGLPDRLTTDDWAALDPDLAPAGAVGHYLEGGALRLATDGTAAPGPAGAGSYQLASAAVSVDAGTSELGLTAGVSTTLSPSGAPATLFAGPYGGELAPVLTGDSFTEPTTAGTRSEVWTVRNGSEVVRQPAGSTPQTVSATTLPGLGRATAFQLSPDGVRAAVVVQGTSGGQLYIGTVVRDEDTVSVRDLRSIAPSVRQVTDVAWRNAGLLMFLAADPSTGRTVPYTVGVDGWELQETTASGLPDQPTALAAAPGRQPLVSAQGTMWQLAGGNWVTLVRGQQPRPGGAPFYPM</sequence>
<feature type="chain" id="PRO_5038908450" description="GerMN domain-containing protein" evidence="1">
    <location>
        <begin position="27"/>
        <end position="577"/>
    </location>
</feature>
<evidence type="ECO:0000256" key="1">
    <source>
        <dbReference type="SAM" id="SignalP"/>
    </source>
</evidence>
<feature type="domain" description="GerMN" evidence="2">
    <location>
        <begin position="198"/>
        <end position="286"/>
    </location>
</feature>
<dbReference type="InterPro" id="IPR019606">
    <property type="entry name" value="GerMN"/>
</dbReference>
<protein>
    <recommendedName>
        <fullName evidence="2">GerMN domain-containing protein</fullName>
    </recommendedName>
</protein>
<dbReference type="SUPFAM" id="SSF82171">
    <property type="entry name" value="DPP6 N-terminal domain-like"/>
    <property type="match status" value="1"/>
</dbReference>
<dbReference type="RefSeq" id="WP_183514383.1">
    <property type="nucleotide sequence ID" value="NZ_JACIBU010000002.1"/>
</dbReference>
<dbReference type="Pfam" id="PF10647">
    <property type="entry name" value="Gmad1"/>
    <property type="match status" value="1"/>
</dbReference>
<proteinExistence type="predicted"/>
<evidence type="ECO:0000259" key="2">
    <source>
        <dbReference type="SMART" id="SM00909"/>
    </source>
</evidence>
<comment type="caution">
    <text evidence="3">The sequence shown here is derived from an EMBL/GenBank/DDBJ whole genome shotgun (WGS) entry which is preliminary data.</text>
</comment>
<dbReference type="PROSITE" id="PS51257">
    <property type="entry name" value="PROKAR_LIPOPROTEIN"/>
    <property type="match status" value="1"/>
</dbReference>
<dbReference type="Pfam" id="PF10646">
    <property type="entry name" value="Germane"/>
    <property type="match status" value="1"/>
</dbReference>
<accession>A0A839YE26</accession>
<dbReference type="Pfam" id="PF25976">
    <property type="entry name" value="LpqB_N"/>
    <property type="match status" value="1"/>
</dbReference>
<evidence type="ECO:0000313" key="3">
    <source>
        <dbReference type="EMBL" id="MBB3678694.1"/>
    </source>
</evidence>
<keyword evidence="1" id="KW-0732">Signal</keyword>
<dbReference type="InterPro" id="IPR059026">
    <property type="entry name" value="LpqB_N"/>
</dbReference>
<reference evidence="3 4" key="1">
    <citation type="submission" date="2020-08" db="EMBL/GenBank/DDBJ databases">
        <title>Sequencing the genomes of 1000 actinobacteria strains.</title>
        <authorList>
            <person name="Klenk H.-P."/>
        </authorList>
    </citation>
    <scope>NUCLEOTIDE SEQUENCE [LARGE SCALE GENOMIC DNA]</scope>
    <source>
        <strain evidence="3 4">DSM 16678</strain>
    </source>
</reference>
<organism evidence="3 4">
    <name type="scientific">Modestobacter versicolor</name>
    <dbReference type="NCBI Taxonomy" id="429133"/>
    <lineage>
        <taxon>Bacteria</taxon>
        <taxon>Bacillati</taxon>
        <taxon>Actinomycetota</taxon>
        <taxon>Actinomycetes</taxon>
        <taxon>Geodermatophilales</taxon>
        <taxon>Geodermatophilaceae</taxon>
        <taxon>Modestobacter</taxon>
    </lineage>
</organism>
<dbReference type="InterPro" id="IPR018910">
    <property type="entry name" value="LpqB_C"/>
</dbReference>
<dbReference type="EMBL" id="JACIBU010000002">
    <property type="protein sequence ID" value="MBB3678694.1"/>
    <property type="molecule type" value="Genomic_DNA"/>
</dbReference>
<dbReference type="SMART" id="SM00909">
    <property type="entry name" value="Germane"/>
    <property type="match status" value="1"/>
</dbReference>
<dbReference type="AlphaFoldDB" id="A0A839YE26"/>
<gene>
    <name evidence="3" type="ORF">FHX36_004483</name>
</gene>
<name>A0A839YE26_9ACTN</name>
<feature type="signal peptide" evidence="1">
    <location>
        <begin position="1"/>
        <end position="26"/>
    </location>
</feature>